<protein>
    <submittedName>
        <fullName evidence="1">Uncharacterized protein</fullName>
    </submittedName>
</protein>
<gene>
    <name evidence="1" type="ORF">H9646_00905</name>
</gene>
<comment type="caution">
    <text evidence="1">The sequence shown here is derived from an EMBL/GenBank/DDBJ whole genome shotgun (WGS) entry which is preliminary data.</text>
</comment>
<reference evidence="1 2" key="1">
    <citation type="submission" date="2020-08" db="EMBL/GenBank/DDBJ databases">
        <title>A Genomic Blueprint of the Chicken Gut Microbiome.</title>
        <authorList>
            <person name="Gilroy R."/>
            <person name="Ravi A."/>
            <person name="Getino M."/>
            <person name="Pursley I."/>
            <person name="Horton D.L."/>
            <person name="Alikhan N.-F."/>
            <person name="Baker D."/>
            <person name="Gharbi K."/>
            <person name="Hall N."/>
            <person name="Watson M."/>
            <person name="Adriaenssens E.M."/>
            <person name="Foster-Nyarko E."/>
            <person name="Jarju S."/>
            <person name="Secka A."/>
            <person name="Antonio M."/>
            <person name="Oren A."/>
            <person name="Chaudhuri R."/>
            <person name="La Ragione R.M."/>
            <person name="Hildebrand F."/>
            <person name="Pallen M.J."/>
        </authorList>
    </citation>
    <scope>NUCLEOTIDE SEQUENCE [LARGE SCALE GENOMIC DNA]</scope>
    <source>
        <strain evidence="1 2">Sa2CVA6</strain>
    </source>
</reference>
<sequence length="126" mass="14271">MWLTDLLRKLTKGPNVGETFRDYIGCYLFGTEVAGAAKPEYIGAPATLEQLEVEVRRYLQDFISTQKGTVTPEVQTVQALLADLPLRLNTHVHGDMSQPFISFPGIDMFIRKGVRQRRKENGKFVE</sequence>
<dbReference type="RefSeq" id="WP_191721451.1">
    <property type="nucleotide sequence ID" value="NZ_JACSQK010000001.1"/>
</dbReference>
<accession>A0ABR8S6E4</accession>
<organism evidence="1 2">
    <name type="scientific">Comamonas avium</name>
    <dbReference type="NCBI Taxonomy" id="2762231"/>
    <lineage>
        <taxon>Bacteria</taxon>
        <taxon>Pseudomonadati</taxon>
        <taxon>Pseudomonadota</taxon>
        <taxon>Betaproteobacteria</taxon>
        <taxon>Burkholderiales</taxon>
        <taxon>Comamonadaceae</taxon>
        <taxon>Comamonas</taxon>
    </lineage>
</organism>
<dbReference type="EMBL" id="JACSQK010000001">
    <property type="protein sequence ID" value="MBD7959030.1"/>
    <property type="molecule type" value="Genomic_DNA"/>
</dbReference>
<proteinExistence type="predicted"/>
<keyword evidence="2" id="KW-1185">Reference proteome</keyword>
<evidence type="ECO:0000313" key="1">
    <source>
        <dbReference type="EMBL" id="MBD7959030.1"/>
    </source>
</evidence>
<name>A0ABR8S6E4_9BURK</name>
<evidence type="ECO:0000313" key="2">
    <source>
        <dbReference type="Proteomes" id="UP000634919"/>
    </source>
</evidence>
<dbReference type="Proteomes" id="UP000634919">
    <property type="component" value="Unassembled WGS sequence"/>
</dbReference>